<proteinExistence type="predicted"/>
<dbReference type="InterPro" id="IPR001841">
    <property type="entry name" value="Znf_RING"/>
</dbReference>
<dbReference type="InterPro" id="IPR003879">
    <property type="entry name" value="Butyrophylin_SPRY"/>
</dbReference>
<dbReference type="GO" id="GO:0045087">
    <property type="term" value="P:innate immune response"/>
    <property type="evidence" value="ECO:0007669"/>
    <property type="project" value="UniProtKB-KW"/>
</dbReference>
<dbReference type="InterPro" id="IPR001870">
    <property type="entry name" value="B30.2/SPRY"/>
</dbReference>
<dbReference type="Bgee" id="ENSGACG00000004776">
    <property type="expression patterns" value="Expressed in pharyngeal gill and 1 other cell type or tissue"/>
</dbReference>
<evidence type="ECO:0000256" key="6">
    <source>
        <dbReference type="PROSITE-ProRule" id="PRU00175"/>
    </source>
</evidence>
<dbReference type="SUPFAM" id="SSF57850">
    <property type="entry name" value="RING/U-box"/>
    <property type="match status" value="1"/>
</dbReference>
<keyword evidence="5" id="KW-0391">Immunity</keyword>
<evidence type="ECO:0000259" key="8">
    <source>
        <dbReference type="PROSITE" id="PS50188"/>
    </source>
</evidence>
<dbReference type="InterPro" id="IPR017907">
    <property type="entry name" value="Znf_RING_CS"/>
</dbReference>
<dbReference type="Gene3D" id="3.30.40.10">
    <property type="entry name" value="Zinc/RING finger domain, C3HC4 (zinc finger)"/>
    <property type="match status" value="1"/>
</dbReference>
<evidence type="ECO:0008006" key="11">
    <source>
        <dbReference type="Google" id="ProtNLM"/>
    </source>
</evidence>
<name>G3NLT6_GASAC</name>
<reference evidence="9 10" key="1">
    <citation type="journal article" date="2021" name="G3 (Bethesda)">
        <title>Improved contiguity of the threespine stickleback genome using long-read sequencing.</title>
        <authorList>
            <person name="Nath S."/>
            <person name="Shaw D.E."/>
            <person name="White M.A."/>
        </authorList>
    </citation>
    <scope>NUCLEOTIDE SEQUENCE [LARGE SCALE GENOMIC DNA]</scope>
    <source>
        <strain evidence="9 10">Lake Benthic</strain>
    </source>
</reference>
<evidence type="ECO:0000313" key="10">
    <source>
        <dbReference type="Proteomes" id="UP000007635"/>
    </source>
</evidence>
<dbReference type="AlphaFoldDB" id="G3NLT6"/>
<keyword evidence="4" id="KW-0862">Zinc</keyword>
<dbReference type="InterPro" id="IPR013083">
    <property type="entry name" value="Znf_RING/FYVE/PHD"/>
</dbReference>
<dbReference type="InterPro" id="IPR006574">
    <property type="entry name" value="PRY"/>
</dbReference>
<dbReference type="PROSITE" id="PS00518">
    <property type="entry name" value="ZF_RING_1"/>
    <property type="match status" value="1"/>
</dbReference>
<keyword evidence="10" id="KW-1185">Reference proteome</keyword>
<feature type="domain" description="RING-type" evidence="7">
    <location>
        <begin position="16"/>
        <end position="58"/>
    </location>
</feature>
<dbReference type="Gene3D" id="2.60.120.920">
    <property type="match status" value="1"/>
</dbReference>
<dbReference type="STRING" id="69293.ENSGACP00000006299"/>
<dbReference type="InParanoid" id="G3NLT6"/>
<dbReference type="eggNOG" id="KOG2177">
    <property type="taxonomic scope" value="Eukaryota"/>
</dbReference>
<dbReference type="SMART" id="SM00184">
    <property type="entry name" value="RING"/>
    <property type="match status" value="1"/>
</dbReference>
<evidence type="ECO:0000256" key="5">
    <source>
        <dbReference type="ARBA" id="ARBA00022859"/>
    </source>
</evidence>
<dbReference type="SMART" id="SM00449">
    <property type="entry name" value="SPRY"/>
    <property type="match status" value="1"/>
</dbReference>
<protein>
    <recommendedName>
        <fullName evidence="11">Tripartite motif containing 107</fullName>
    </recommendedName>
</protein>
<dbReference type="Pfam" id="PF13765">
    <property type="entry name" value="PRY"/>
    <property type="match status" value="1"/>
</dbReference>
<evidence type="ECO:0000313" key="9">
    <source>
        <dbReference type="Ensembl" id="ENSGACP00000006299.2"/>
    </source>
</evidence>
<dbReference type="InterPro" id="IPR013320">
    <property type="entry name" value="ConA-like_dom_sf"/>
</dbReference>
<reference evidence="9" key="2">
    <citation type="submission" date="2025-08" db="UniProtKB">
        <authorList>
            <consortium name="Ensembl"/>
        </authorList>
    </citation>
    <scope>IDENTIFICATION</scope>
</reference>
<dbReference type="PRINTS" id="PR01407">
    <property type="entry name" value="BUTYPHLNCDUF"/>
</dbReference>
<dbReference type="Ensembl" id="ENSGACT00000006316.2">
    <property type="protein sequence ID" value="ENSGACP00000006299.2"/>
    <property type="gene ID" value="ENSGACG00000004776.2"/>
</dbReference>
<sequence>MSLSKPEELLAHELSCPICLQLFSDPVVLPCGHNYCLACIRMTADSTDDAPPRCPECRDEYQGVETLKRNFKLCSIIEGYRAAAAAAETNNASRETHIKTPSTIRNIPLDLINLVKKRQILLSRFMQIEPKLREVATGAFPSGVPSKAPLNPKRLQAGLKTQDFRSEMTRHLDSLHILLNPLELTFNLCTAHPNLLVSSDQRTVKYSPVKQTYPDHSERFTSAPQILCTQGFSGGEHVWVVEVGGSSMWSMGVCYKSIPRRGDHSRLGHNSVSWRLQWKNGKLTVCQSSCNVALGEMSHHPLRVEVALDYEAGTLMFHNVRGRREHLHTFRAVFREPLYPSTEYLWNVVCFPLCFLYV</sequence>
<evidence type="ECO:0000256" key="3">
    <source>
        <dbReference type="ARBA" id="ARBA00022771"/>
    </source>
</evidence>
<dbReference type="Pfam" id="PF13445">
    <property type="entry name" value="zf-RING_UBOX"/>
    <property type="match status" value="1"/>
</dbReference>
<dbReference type="PROSITE" id="PS50089">
    <property type="entry name" value="ZF_RING_2"/>
    <property type="match status" value="1"/>
</dbReference>
<organism evidence="9 10">
    <name type="scientific">Gasterosteus aculeatus aculeatus</name>
    <name type="common">three-spined stickleback</name>
    <dbReference type="NCBI Taxonomy" id="481459"/>
    <lineage>
        <taxon>Eukaryota</taxon>
        <taxon>Metazoa</taxon>
        <taxon>Chordata</taxon>
        <taxon>Craniata</taxon>
        <taxon>Vertebrata</taxon>
        <taxon>Euteleostomi</taxon>
        <taxon>Actinopterygii</taxon>
        <taxon>Neopterygii</taxon>
        <taxon>Teleostei</taxon>
        <taxon>Neoteleostei</taxon>
        <taxon>Acanthomorphata</taxon>
        <taxon>Eupercaria</taxon>
        <taxon>Perciformes</taxon>
        <taxon>Cottioidei</taxon>
        <taxon>Gasterosteales</taxon>
        <taxon>Gasterosteidae</taxon>
        <taxon>Gasterosteus</taxon>
    </lineage>
</organism>
<dbReference type="InterPro" id="IPR003877">
    <property type="entry name" value="SPRY_dom"/>
</dbReference>
<accession>G3NLT6</accession>
<dbReference type="InterPro" id="IPR051051">
    <property type="entry name" value="E3_ubiq-ligase_TRIM/RNF"/>
</dbReference>
<dbReference type="SUPFAM" id="SSF49899">
    <property type="entry name" value="Concanavalin A-like lectins/glucanases"/>
    <property type="match status" value="1"/>
</dbReference>
<dbReference type="InterPro" id="IPR043136">
    <property type="entry name" value="B30.2/SPRY_sf"/>
</dbReference>
<dbReference type="InterPro" id="IPR027370">
    <property type="entry name" value="Znf-RING_euk"/>
</dbReference>
<evidence type="ECO:0000259" key="7">
    <source>
        <dbReference type="PROSITE" id="PS50089"/>
    </source>
</evidence>
<dbReference type="PROSITE" id="PS50188">
    <property type="entry name" value="B302_SPRY"/>
    <property type="match status" value="1"/>
</dbReference>
<dbReference type="GeneTree" id="ENSGT00940000167073"/>
<evidence type="ECO:0000256" key="4">
    <source>
        <dbReference type="ARBA" id="ARBA00022833"/>
    </source>
</evidence>
<dbReference type="PANTHER" id="PTHR25465">
    <property type="entry name" value="B-BOX DOMAIN CONTAINING"/>
    <property type="match status" value="1"/>
</dbReference>
<keyword evidence="1" id="KW-0399">Innate immunity</keyword>
<feature type="domain" description="B30.2/SPRY" evidence="8">
    <location>
        <begin position="164"/>
        <end position="358"/>
    </location>
</feature>
<evidence type="ECO:0000256" key="2">
    <source>
        <dbReference type="ARBA" id="ARBA00022723"/>
    </source>
</evidence>
<keyword evidence="3 6" id="KW-0863">Zinc-finger</keyword>
<dbReference type="SMART" id="SM00589">
    <property type="entry name" value="PRY"/>
    <property type="match status" value="1"/>
</dbReference>
<dbReference type="Pfam" id="PF00622">
    <property type="entry name" value="SPRY"/>
    <property type="match status" value="1"/>
</dbReference>
<dbReference type="OMA" id="RKSWQLG"/>
<reference evidence="9" key="3">
    <citation type="submission" date="2025-09" db="UniProtKB">
        <authorList>
            <consortium name="Ensembl"/>
        </authorList>
    </citation>
    <scope>IDENTIFICATION</scope>
</reference>
<dbReference type="PANTHER" id="PTHR25465:SF14">
    <property type="entry name" value="E3 UBIQUITIN-PROTEIN LIGASE TRIM65"/>
    <property type="match status" value="1"/>
</dbReference>
<dbReference type="GO" id="GO:0005737">
    <property type="term" value="C:cytoplasm"/>
    <property type="evidence" value="ECO:0007669"/>
    <property type="project" value="UniProtKB-ARBA"/>
</dbReference>
<dbReference type="Proteomes" id="UP000007635">
    <property type="component" value="Chromosome XII"/>
</dbReference>
<keyword evidence="2" id="KW-0479">Metal-binding</keyword>
<evidence type="ECO:0000256" key="1">
    <source>
        <dbReference type="ARBA" id="ARBA00022588"/>
    </source>
</evidence>
<dbReference type="GO" id="GO:0008270">
    <property type="term" value="F:zinc ion binding"/>
    <property type="evidence" value="ECO:0007669"/>
    <property type="project" value="UniProtKB-KW"/>
</dbReference>